<dbReference type="OrthoDB" id="9764377at2"/>
<feature type="domain" description="Sulfatase N-terminal" evidence="6">
    <location>
        <begin position="26"/>
        <end position="346"/>
    </location>
</feature>
<dbReference type="SUPFAM" id="SSF53649">
    <property type="entry name" value="Alkaline phosphatase-like"/>
    <property type="match status" value="1"/>
</dbReference>
<evidence type="ECO:0000313" key="7">
    <source>
        <dbReference type="EMBL" id="AHF14783.1"/>
    </source>
</evidence>
<evidence type="ECO:0000256" key="3">
    <source>
        <dbReference type="ARBA" id="ARBA00022801"/>
    </source>
</evidence>
<keyword evidence="2" id="KW-0479">Metal-binding</keyword>
<dbReference type="EMBL" id="CP007035">
    <property type="protein sequence ID" value="AHF14783.1"/>
    <property type="molecule type" value="Genomic_DNA"/>
</dbReference>
<dbReference type="STRING" id="929713.NIASO_05500"/>
<dbReference type="PROSITE" id="PS00149">
    <property type="entry name" value="SULFATASE_2"/>
    <property type="match status" value="1"/>
</dbReference>
<accession>W0EZ03</accession>
<dbReference type="HOGENOM" id="CLU_006332_10_4_10"/>
<evidence type="ECO:0000313" key="8">
    <source>
        <dbReference type="Proteomes" id="UP000003586"/>
    </source>
</evidence>
<comment type="similarity">
    <text evidence="1">Belongs to the sulfatase family.</text>
</comment>
<dbReference type="InterPro" id="IPR050738">
    <property type="entry name" value="Sulfatase"/>
</dbReference>
<dbReference type="InterPro" id="IPR000917">
    <property type="entry name" value="Sulfatase_N"/>
</dbReference>
<dbReference type="eggNOG" id="COG3119">
    <property type="taxonomic scope" value="Bacteria"/>
</dbReference>
<dbReference type="PROSITE" id="PS00523">
    <property type="entry name" value="SULFATASE_1"/>
    <property type="match status" value="1"/>
</dbReference>
<dbReference type="InterPro" id="IPR017850">
    <property type="entry name" value="Alkaline_phosphatase_core_sf"/>
</dbReference>
<evidence type="ECO:0000259" key="6">
    <source>
        <dbReference type="Pfam" id="PF00884"/>
    </source>
</evidence>
<evidence type="ECO:0000256" key="1">
    <source>
        <dbReference type="ARBA" id="ARBA00008779"/>
    </source>
</evidence>
<sequence length="454" mass="50623">MLRFLRLLPVLFLLSVVKTGSAQQQPNIIFVLADDMGYSDPGCYGNPVIQTPFLDKIARSGFMSTNYIVSSPSCTPSRASLLTGRYASRYNLPDPIGPGSKLGLPDAEVTMAEMLKAAGYKTAMVGKWHLGDQHDYNYPTGQGFDRFYGMLYSQDYRAPYVKTDTVIKIFRNRTPEIFKPEDSTLTQLYTKESIKIIREQRPGQPFFLYLAYNMPHLPVYYAAQKQHLKNKAGGALGAVITEIDESIAAIWKVLGEKNLLNNTVFIFSSDNGPWSDFPPRMSGDGVTQKNHAGTAGIFRGAKAMSYEGGVREPFIVYWKDKIPAGLKSASAISNLDILPTIAQWAKAPLPKGRTLDGQDIGMLLTGKTKEGQFRHRPIFIVNHGKPEAVKVGNWKYREAPDWHLQSTDELIPATKELFDLDADPAERTNLIKANPEKAKELKQIFDSFHGMTTN</sequence>
<dbReference type="GO" id="GO:0046872">
    <property type="term" value="F:metal ion binding"/>
    <property type="evidence" value="ECO:0007669"/>
    <property type="project" value="UniProtKB-KW"/>
</dbReference>
<evidence type="ECO:0000256" key="2">
    <source>
        <dbReference type="ARBA" id="ARBA00022723"/>
    </source>
</evidence>
<dbReference type="Gene3D" id="3.30.1120.10">
    <property type="match status" value="1"/>
</dbReference>
<reference evidence="7 8" key="1">
    <citation type="submission" date="2013-12" db="EMBL/GenBank/DDBJ databases">
        <authorList>
            <consortium name="DOE Joint Genome Institute"/>
            <person name="Eisen J."/>
            <person name="Huntemann M."/>
            <person name="Han J."/>
            <person name="Chen A."/>
            <person name="Kyrpides N."/>
            <person name="Mavromatis K."/>
            <person name="Markowitz V."/>
            <person name="Palaniappan K."/>
            <person name="Ivanova N."/>
            <person name="Schaumberg A."/>
            <person name="Pati A."/>
            <person name="Liolios K."/>
            <person name="Nordberg H.P."/>
            <person name="Cantor M.N."/>
            <person name="Hua S.X."/>
            <person name="Woyke T."/>
        </authorList>
    </citation>
    <scope>NUCLEOTIDE SEQUENCE [LARGE SCALE GENOMIC DNA]</scope>
    <source>
        <strain evidence="8">DSM 19437</strain>
    </source>
</reference>
<dbReference type="Gene3D" id="3.40.720.10">
    <property type="entry name" value="Alkaline Phosphatase, subunit A"/>
    <property type="match status" value="1"/>
</dbReference>
<dbReference type="RefSeq" id="WP_008582945.1">
    <property type="nucleotide sequence ID" value="NZ_CP007035.1"/>
</dbReference>
<dbReference type="KEGG" id="nso:NIASO_05500"/>
<proteinExistence type="inferred from homology"/>
<evidence type="ECO:0000256" key="4">
    <source>
        <dbReference type="ARBA" id="ARBA00022837"/>
    </source>
</evidence>
<name>W0EZ03_9BACT</name>
<gene>
    <name evidence="7" type="ORF">NIASO_05500</name>
</gene>
<keyword evidence="5" id="KW-0732">Signal</keyword>
<dbReference type="GO" id="GO:0004065">
    <property type="term" value="F:arylsulfatase activity"/>
    <property type="evidence" value="ECO:0007669"/>
    <property type="project" value="TreeGrafter"/>
</dbReference>
<dbReference type="AlphaFoldDB" id="W0EZ03"/>
<protein>
    <submittedName>
        <fullName evidence="7">Sulfatase</fullName>
    </submittedName>
</protein>
<feature type="chain" id="PRO_5004788127" evidence="5">
    <location>
        <begin position="23"/>
        <end position="454"/>
    </location>
</feature>
<feature type="signal peptide" evidence="5">
    <location>
        <begin position="1"/>
        <end position="22"/>
    </location>
</feature>
<keyword evidence="8" id="KW-1185">Reference proteome</keyword>
<dbReference type="InterPro" id="IPR024607">
    <property type="entry name" value="Sulfatase_CS"/>
</dbReference>
<evidence type="ECO:0000256" key="5">
    <source>
        <dbReference type="SAM" id="SignalP"/>
    </source>
</evidence>
<keyword evidence="4" id="KW-0106">Calcium</keyword>
<dbReference type="Pfam" id="PF00884">
    <property type="entry name" value="Sulfatase"/>
    <property type="match status" value="1"/>
</dbReference>
<organism evidence="7 8">
    <name type="scientific">Niabella soli DSM 19437</name>
    <dbReference type="NCBI Taxonomy" id="929713"/>
    <lineage>
        <taxon>Bacteria</taxon>
        <taxon>Pseudomonadati</taxon>
        <taxon>Bacteroidota</taxon>
        <taxon>Chitinophagia</taxon>
        <taxon>Chitinophagales</taxon>
        <taxon>Chitinophagaceae</taxon>
        <taxon>Niabella</taxon>
    </lineage>
</organism>
<keyword evidence="3" id="KW-0378">Hydrolase</keyword>
<dbReference type="Proteomes" id="UP000003586">
    <property type="component" value="Chromosome"/>
</dbReference>
<dbReference type="PANTHER" id="PTHR42693">
    <property type="entry name" value="ARYLSULFATASE FAMILY MEMBER"/>
    <property type="match status" value="1"/>
</dbReference>
<dbReference type="PANTHER" id="PTHR42693:SF53">
    <property type="entry name" value="ENDO-4-O-SULFATASE"/>
    <property type="match status" value="1"/>
</dbReference>